<proteinExistence type="predicted"/>
<protein>
    <submittedName>
        <fullName evidence="1">Uncharacterized protein</fullName>
    </submittedName>
</protein>
<sequence>MTRRSSMAAAWNNQDMFELRGDSGPGEVDTGFVKLESNSVRITSDQNEYLPDVTVHTNSHAHGRIPGSEGNRSPGASSTGQSGTCILDHEKSNVDDTSPCSTSSICAAPICRQFWKAGAYNEDLPPVSKTHAGSSYLHIHPKFLHSNATSHKWAFGAIAELLDNAVDEIQNGATYVFIDKISNPRNGSPALLIHDNGAGMDPEAMRRCLSFGFSDKKSNSAIGKYGNGFKTSSMRLGADAIVFTRNFVAGSEECLNGTVTQSVGLLSYTFLTQSGYDRIVVPMVHYEFDPKTGSFESLQPKSDQHSNSNLSVLLKWSPYSTEEELLKQFDNVGSHGTKVIIYNLWLDNDGNVELDFDLDPEDIRIEWEGKSNAKDDSLKAKSENHIANCHKYSLRAYLSILYVNLPETFCIVLRQKIILYHNIATDLKHPEFIMYKPHSGEGEVLTTIGFLKEAPDVNVHGFNIYHKNRLILPFLPVVTVSNSRGRGVVGVLDAKFIEPTHNKQDFEKTNIFQKLVSRLKEMTIEYWDYHCGLIGYQVPKKARASKVAPSDFTQPPPHTRKNAAIGCSKSPPVITTVNSRAALNAKSPIIEPVQLVPQGPREGSSLKRKLPEDSRSEHHIRVTSVANNESNMSGIDIARNQKMKTLMQENKKLKDQCLNFEKAGEEINLKVMQLKKELEEAQREYAALLEELVVLENVKMESNRHLYM</sequence>
<keyword evidence="2" id="KW-1185">Reference proteome</keyword>
<evidence type="ECO:0000313" key="1">
    <source>
        <dbReference type="EMBL" id="KAI3737333.1"/>
    </source>
</evidence>
<accession>A0ACB9CSL0</accession>
<gene>
    <name evidence="1" type="ORF">L2E82_27331</name>
</gene>
<name>A0ACB9CSL0_CICIN</name>
<evidence type="ECO:0000313" key="2">
    <source>
        <dbReference type="Proteomes" id="UP001055811"/>
    </source>
</evidence>
<reference evidence="1 2" key="2">
    <citation type="journal article" date="2022" name="Mol. Ecol. Resour.">
        <title>The genomes of chicory, endive, great burdock and yacon provide insights into Asteraceae paleo-polyploidization history and plant inulin production.</title>
        <authorList>
            <person name="Fan W."/>
            <person name="Wang S."/>
            <person name="Wang H."/>
            <person name="Wang A."/>
            <person name="Jiang F."/>
            <person name="Liu H."/>
            <person name="Zhao H."/>
            <person name="Xu D."/>
            <person name="Zhang Y."/>
        </authorList>
    </citation>
    <scope>NUCLEOTIDE SEQUENCE [LARGE SCALE GENOMIC DNA]</scope>
    <source>
        <strain evidence="2">cv. Punajuju</strain>
        <tissue evidence="1">Leaves</tissue>
    </source>
</reference>
<comment type="caution">
    <text evidence="1">The sequence shown here is derived from an EMBL/GenBank/DDBJ whole genome shotgun (WGS) entry which is preliminary data.</text>
</comment>
<dbReference type="EMBL" id="CM042013">
    <property type="protein sequence ID" value="KAI3737333.1"/>
    <property type="molecule type" value="Genomic_DNA"/>
</dbReference>
<organism evidence="1 2">
    <name type="scientific">Cichorium intybus</name>
    <name type="common">Chicory</name>
    <dbReference type="NCBI Taxonomy" id="13427"/>
    <lineage>
        <taxon>Eukaryota</taxon>
        <taxon>Viridiplantae</taxon>
        <taxon>Streptophyta</taxon>
        <taxon>Embryophyta</taxon>
        <taxon>Tracheophyta</taxon>
        <taxon>Spermatophyta</taxon>
        <taxon>Magnoliopsida</taxon>
        <taxon>eudicotyledons</taxon>
        <taxon>Gunneridae</taxon>
        <taxon>Pentapetalae</taxon>
        <taxon>asterids</taxon>
        <taxon>campanulids</taxon>
        <taxon>Asterales</taxon>
        <taxon>Asteraceae</taxon>
        <taxon>Cichorioideae</taxon>
        <taxon>Cichorieae</taxon>
        <taxon>Cichoriinae</taxon>
        <taxon>Cichorium</taxon>
    </lineage>
</organism>
<reference evidence="2" key="1">
    <citation type="journal article" date="2022" name="Mol. Ecol. Resour.">
        <title>The genomes of chicory, endive, great burdock and yacon provide insights into Asteraceae palaeo-polyploidization history and plant inulin production.</title>
        <authorList>
            <person name="Fan W."/>
            <person name="Wang S."/>
            <person name="Wang H."/>
            <person name="Wang A."/>
            <person name="Jiang F."/>
            <person name="Liu H."/>
            <person name="Zhao H."/>
            <person name="Xu D."/>
            <person name="Zhang Y."/>
        </authorList>
    </citation>
    <scope>NUCLEOTIDE SEQUENCE [LARGE SCALE GENOMIC DNA]</scope>
    <source>
        <strain evidence="2">cv. Punajuju</strain>
    </source>
</reference>
<dbReference type="Proteomes" id="UP001055811">
    <property type="component" value="Linkage Group LG05"/>
</dbReference>